<evidence type="ECO:0000313" key="3">
    <source>
        <dbReference type="Proteomes" id="UP000285405"/>
    </source>
</evidence>
<evidence type="ECO:0000313" key="2">
    <source>
        <dbReference type="EMBL" id="RKF82642.1"/>
    </source>
</evidence>
<proteinExistence type="predicted"/>
<evidence type="ECO:0000256" key="1">
    <source>
        <dbReference type="SAM" id="SignalP"/>
    </source>
</evidence>
<sequence>MREKSRMFHGRVLLLPSLILLRNQPVQTALPISRFLFCIDCSVSPYLPSWFMELHRLGLSSLGQT</sequence>
<keyword evidence="1" id="KW-0732">Signal</keyword>
<dbReference type="EMBL" id="MCBR01001281">
    <property type="protein sequence ID" value="RKF82642.1"/>
    <property type="molecule type" value="Genomic_DNA"/>
</dbReference>
<reference evidence="2 3" key="1">
    <citation type="journal article" date="2018" name="BMC Genomics">
        <title>Comparative genome analyses reveal sequence features reflecting distinct modes of host-adaptation between dicot and monocot powdery mildew.</title>
        <authorList>
            <person name="Wu Y."/>
            <person name="Ma X."/>
            <person name="Pan Z."/>
            <person name="Kale S.D."/>
            <person name="Song Y."/>
            <person name="King H."/>
            <person name="Zhang Q."/>
            <person name="Presley C."/>
            <person name="Deng X."/>
            <person name="Wei C.I."/>
            <person name="Xiao S."/>
        </authorList>
    </citation>
    <scope>NUCLEOTIDE SEQUENCE [LARGE SCALE GENOMIC DNA]</scope>
    <source>
        <strain evidence="2">UCSC1</strain>
    </source>
</reference>
<feature type="signal peptide" evidence="1">
    <location>
        <begin position="1"/>
        <end position="28"/>
    </location>
</feature>
<feature type="chain" id="PRO_5019511392" evidence="1">
    <location>
        <begin position="29"/>
        <end position="65"/>
    </location>
</feature>
<dbReference type="Proteomes" id="UP000285405">
    <property type="component" value="Unassembled WGS sequence"/>
</dbReference>
<protein>
    <submittedName>
        <fullName evidence="2">Uncharacterized protein</fullName>
    </submittedName>
</protein>
<dbReference type="AlphaFoldDB" id="A0A420J776"/>
<accession>A0A420J776</accession>
<name>A0A420J776_9PEZI</name>
<organism evidence="2 3">
    <name type="scientific">Golovinomyces cichoracearum</name>
    <dbReference type="NCBI Taxonomy" id="62708"/>
    <lineage>
        <taxon>Eukaryota</taxon>
        <taxon>Fungi</taxon>
        <taxon>Dikarya</taxon>
        <taxon>Ascomycota</taxon>
        <taxon>Pezizomycotina</taxon>
        <taxon>Leotiomycetes</taxon>
        <taxon>Erysiphales</taxon>
        <taxon>Erysiphaceae</taxon>
        <taxon>Golovinomyces</taxon>
    </lineage>
</organism>
<gene>
    <name evidence="2" type="ORF">GcC1_04805</name>
</gene>
<comment type="caution">
    <text evidence="2">The sequence shown here is derived from an EMBL/GenBank/DDBJ whole genome shotgun (WGS) entry which is preliminary data.</text>
</comment>